<dbReference type="AlphaFoldDB" id="A0A452EE90"/>
<evidence type="ECO:0000256" key="1">
    <source>
        <dbReference type="SAM" id="MobiDB-lite"/>
    </source>
</evidence>
<name>A0A452EE90_CAPHI</name>
<keyword evidence="3" id="KW-1185">Reference proteome</keyword>
<evidence type="ECO:0000313" key="3">
    <source>
        <dbReference type="Proteomes" id="UP000291000"/>
    </source>
</evidence>
<proteinExistence type="predicted"/>
<reference evidence="2 3" key="1">
    <citation type="submission" date="2016-04" db="EMBL/GenBank/DDBJ databases">
        <title>Polished mammalian reference genomes with single-molecule sequencing and chromosome conformation capture applied to the Capra hircus genome.</title>
        <authorList>
            <person name="Bickhart D.M."/>
            <person name="Koren S."/>
            <person name="Rosen B."/>
            <person name="Hastie A."/>
            <person name="Liachko I."/>
            <person name="Sullivan S.T."/>
            <person name="Burton J."/>
            <person name="Sayre B.L."/>
            <person name="Huson H.J."/>
            <person name="Lee J."/>
            <person name="Lam E."/>
            <person name="Kelley C.M."/>
            <person name="Hutchison J.L."/>
            <person name="Zhou Y."/>
            <person name="Sun J."/>
            <person name="Crisa A."/>
            <person name="Schwartz J.C."/>
            <person name="Hammond J.A."/>
            <person name="Schroeder S.G."/>
            <person name="Liu G.E."/>
            <person name="Dunham M."/>
            <person name="Shendure J."/>
            <person name="Sonstegard T.S."/>
            <person name="Phillippy A.M."/>
            <person name="Van Tassell C.P."/>
            <person name="Smith T.P."/>
        </authorList>
    </citation>
    <scope>NUCLEOTIDE SEQUENCE [LARGE SCALE GENOMIC DNA]</scope>
</reference>
<dbReference type="STRING" id="9925.ENSCHIP00000010384"/>
<dbReference type="Ensembl" id="ENSCHIT00000018162.1">
    <property type="protein sequence ID" value="ENSCHIP00000010384.1"/>
    <property type="gene ID" value="ENSCHIG00000012927.1"/>
</dbReference>
<evidence type="ECO:0000313" key="2">
    <source>
        <dbReference type="Ensembl" id="ENSCHIP00000010384.1"/>
    </source>
</evidence>
<dbReference type="OMA" id="DCNMAKA"/>
<protein>
    <submittedName>
        <fullName evidence="2">Uncharacterized protein</fullName>
    </submittedName>
</protein>
<feature type="region of interest" description="Disordered" evidence="1">
    <location>
        <begin position="1"/>
        <end position="20"/>
    </location>
</feature>
<reference evidence="2" key="3">
    <citation type="submission" date="2025-09" db="UniProtKB">
        <authorList>
            <consortium name="Ensembl"/>
        </authorList>
    </citation>
    <scope>IDENTIFICATION</scope>
</reference>
<dbReference type="EMBL" id="LWLT01000004">
    <property type="status" value="NOT_ANNOTATED_CDS"/>
    <property type="molecule type" value="Genomic_DNA"/>
</dbReference>
<dbReference type="Proteomes" id="UP000291000">
    <property type="component" value="Chromosome 3"/>
</dbReference>
<accession>A0A452EE90</accession>
<dbReference type="GeneTree" id="ENSGT00940000154555"/>
<feature type="compositionally biased region" description="Polar residues" evidence="1">
    <location>
        <begin position="42"/>
        <end position="67"/>
    </location>
</feature>
<feature type="region of interest" description="Disordered" evidence="1">
    <location>
        <begin position="37"/>
        <end position="67"/>
    </location>
</feature>
<dbReference type="Bgee" id="ENSCHIG00000012927">
    <property type="expression patterns" value="Expressed in spleen and 15 other cell types or tissues"/>
</dbReference>
<organism evidence="2 3">
    <name type="scientific">Capra hircus</name>
    <name type="common">Goat</name>
    <dbReference type="NCBI Taxonomy" id="9925"/>
    <lineage>
        <taxon>Eukaryota</taxon>
        <taxon>Metazoa</taxon>
        <taxon>Chordata</taxon>
        <taxon>Craniata</taxon>
        <taxon>Vertebrata</taxon>
        <taxon>Euteleostomi</taxon>
        <taxon>Mammalia</taxon>
        <taxon>Eutheria</taxon>
        <taxon>Laurasiatheria</taxon>
        <taxon>Artiodactyla</taxon>
        <taxon>Ruminantia</taxon>
        <taxon>Pecora</taxon>
        <taxon>Bovidae</taxon>
        <taxon>Caprinae</taxon>
        <taxon>Capra</taxon>
    </lineage>
</organism>
<sequence>MFKEVSEAASTEEQKELEDKKGQKYFDSWDCNMAKAKMKNKQLPTTATDKTEVTGNHKPTPQDLSQQKTCLVARKLVG</sequence>
<reference evidence="2" key="2">
    <citation type="submission" date="2025-08" db="UniProtKB">
        <authorList>
            <consortium name="Ensembl"/>
        </authorList>
    </citation>
    <scope>IDENTIFICATION</scope>
</reference>